<dbReference type="Pfam" id="PF22936">
    <property type="entry name" value="Pol_BBD"/>
    <property type="match status" value="1"/>
</dbReference>
<accession>A0A7J0DUP5</accession>
<evidence type="ECO:0000313" key="2">
    <source>
        <dbReference type="EMBL" id="GFS42033.1"/>
    </source>
</evidence>
<feature type="domain" description="Retrovirus-related Pol polyprotein from transposon TNT 1-94-like beta-barrel" evidence="1">
    <location>
        <begin position="132"/>
        <end position="176"/>
    </location>
</feature>
<dbReference type="Proteomes" id="UP000585474">
    <property type="component" value="Unassembled WGS sequence"/>
</dbReference>
<proteinExistence type="predicted"/>
<evidence type="ECO:0000259" key="1">
    <source>
        <dbReference type="Pfam" id="PF22936"/>
    </source>
</evidence>
<name>A0A7J0DUP5_9ERIC</name>
<protein>
    <recommendedName>
        <fullName evidence="1">Retrovirus-related Pol polyprotein from transposon TNT 1-94-like beta-barrel domain-containing protein</fullName>
    </recommendedName>
</protein>
<sequence length="185" mass="19971">MLRNYVISPLKLIGSRTFTLAIEARRMSEFIEGPVTQPEKAVAFKKFKSHKSTSVISGISVGSYMVVLLVGEGVDVVVMVEVSHIIREMQALRGLMAQADSSPTIIAISISSYLAHTDILANAFTTSSSVPWIIDSSVSNHMTGCSSIFDSYLTCSGKDKVKIADGSFSSISRKGTGNGKGDWQW</sequence>
<dbReference type="AlphaFoldDB" id="A0A7J0DUP5"/>
<keyword evidence="3" id="KW-1185">Reference proteome</keyword>
<dbReference type="InterPro" id="IPR054722">
    <property type="entry name" value="PolX-like_BBD"/>
</dbReference>
<dbReference type="OrthoDB" id="1938972at2759"/>
<reference evidence="3" key="1">
    <citation type="submission" date="2019-07" db="EMBL/GenBank/DDBJ databases">
        <title>De Novo Assembly of kiwifruit Actinidia rufa.</title>
        <authorList>
            <person name="Sugita-Konishi S."/>
            <person name="Sato K."/>
            <person name="Mori E."/>
            <person name="Abe Y."/>
            <person name="Kisaki G."/>
            <person name="Hamano K."/>
            <person name="Suezawa K."/>
            <person name="Otani M."/>
            <person name="Fukuda T."/>
            <person name="Manabe T."/>
            <person name="Gomi K."/>
            <person name="Tabuchi M."/>
            <person name="Akimitsu K."/>
            <person name="Kataoka I."/>
        </authorList>
    </citation>
    <scope>NUCLEOTIDE SEQUENCE [LARGE SCALE GENOMIC DNA]</scope>
    <source>
        <strain evidence="3">cv. Fuchu</strain>
    </source>
</reference>
<gene>
    <name evidence="2" type="ORF">Acr_00g0077820</name>
</gene>
<evidence type="ECO:0000313" key="3">
    <source>
        <dbReference type="Proteomes" id="UP000585474"/>
    </source>
</evidence>
<comment type="caution">
    <text evidence="2">The sequence shown here is derived from an EMBL/GenBank/DDBJ whole genome shotgun (WGS) entry which is preliminary data.</text>
</comment>
<organism evidence="2 3">
    <name type="scientific">Actinidia rufa</name>
    <dbReference type="NCBI Taxonomy" id="165716"/>
    <lineage>
        <taxon>Eukaryota</taxon>
        <taxon>Viridiplantae</taxon>
        <taxon>Streptophyta</taxon>
        <taxon>Embryophyta</taxon>
        <taxon>Tracheophyta</taxon>
        <taxon>Spermatophyta</taxon>
        <taxon>Magnoliopsida</taxon>
        <taxon>eudicotyledons</taxon>
        <taxon>Gunneridae</taxon>
        <taxon>Pentapetalae</taxon>
        <taxon>asterids</taxon>
        <taxon>Ericales</taxon>
        <taxon>Actinidiaceae</taxon>
        <taxon>Actinidia</taxon>
    </lineage>
</organism>
<dbReference type="EMBL" id="BJWL01000391">
    <property type="protein sequence ID" value="GFS42033.1"/>
    <property type="molecule type" value="Genomic_DNA"/>
</dbReference>